<evidence type="ECO:0000313" key="3">
    <source>
        <dbReference type="Proteomes" id="UP000198546"/>
    </source>
</evidence>
<dbReference type="Gene3D" id="3.30.460.10">
    <property type="entry name" value="Beta Polymerase, domain 2"/>
    <property type="match status" value="1"/>
</dbReference>
<dbReference type="Pfam" id="PF01909">
    <property type="entry name" value="NTP_transf_2"/>
    <property type="match status" value="1"/>
</dbReference>
<name>A0A1G6YQQ6_9ACTN</name>
<dbReference type="GO" id="GO:0016779">
    <property type="term" value="F:nucleotidyltransferase activity"/>
    <property type="evidence" value="ECO:0007669"/>
    <property type="project" value="InterPro"/>
</dbReference>
<accession>A0A1G6YQQ6</accession>
<gene>
    <name evidence="2" type="ORF">SAMN04489747_2072</name>
</gene>
<dbReference type="Proteomes" id="UP000198546">
    <property type="component" value="Chromosome i"/>
</dbReference>
<evidence type="ECO:0000259" key="1">
    <source>
        <dbReference type="Pfam" id="PF01909"/>
    </source>
</evidence>
<proteinExistence type="predicted"/>
<dbReference type="InterPro" id="IPR002934">
    <property type="entry name" value="Polymerase_NTP_transf_dom"/>
</dbReference>
<dbReference type="CDD" id="cd05403">
    <property type="entry name" value="NT_KNTase_like"/>
    <property type="match status" value="1"/>
</dbReference>
<dbReference type="SUPFAM" id="SSF81301">
    <property type="entry name" value="Nucleotidyltransferase"/>
    <property type="match status" value="1"/>
</dbReference>
<protein>
    <submittedName>
        <fullName evidence="2">Nucleotidyltransferase domain-containing protein</fullName>
    </submittedName>
</protein>
<keyword evidence="2" id="KW-0808">Transferase</keyword>
<reference evidence="2 3" key="1">
    <citation type="submission" date="2016-10" db="EMBL/GenBank/DDBJ databases">
        <authorList>
            <person name="de Groot N.N."/>
        </authorList>
    </citation>
    <scope>NUCLEOTIDE SEQUENCE [LARGE SCALE GENOMIC DNA]</scope>
    <source>
        <strain evidence="2 3">MON 2.2</strain>
    </source>
</reference>
<sequence length="246" mass="26803">MFLPLVSATEAGLRDLFGNRLHSIYLYGSVPRGTAVRGRSDLDVSAVLHDRPTDRDRASVEQLATELDRQTDLVDEVGITLDGAQSLLSPAQRHDGAFHLSCLCTPLWGPDLAEQLPEQHPTVELARGIPSGTAAAFSRLAVALDDPGTARLDHACQRVGRRIARLAFACVLFRWPGWTSDPDALAEVVKAYYPARATELDRSIELGWGRLRNRPPTAPADQQAAIDLLSTAAPWWLAEHLAVTST</sequence>
<feature type="domain" description="Polymerase nucleotidyl transferase" evidence="1">
    <location>
        <begin position="14"/>
        <end position="60"/>
    </location>
</feature>
<organism evidence="2 3">
    <name type="scientific">Auraticoccus monumenti</name>
    <dbReference type="NCBI Taxonomy" id="675864"/>
    <lineage>
        <taxon>Bacteria</taxon>
        <taxon>Bacillati</taxon>
        <taxon>Actinomycetota</taxon>
        <taxon>Actinomycetes</taxon>
        <taxon>Propionibacteriales</taxon>
        <taxon>Propionibacteriaceae</taxon>
        <taxon>Auraticoccus</taxon>
    </lineage>
</organism>
<dbReference type="AlphaFoldDB" id="A0A1G6YQQ6"/>
<dbReference type="EMBL" id="LT629688">
    <property type="protein sequence ID" value="SDD92650.1"/>
    <property type="molecule type" value="Genomic_DNA"/>
</dbReference>
<dbReference type="PROSITE" id="PS50152">
    <property type="entry name" value="25A_SYNTH_3"/>
    <property type="match status" value="1"/>
</dbReference>
<dbReference type="InterPro" id="IPR043519">
    <property type="entry name" value="NT_sf"/>
</dbReference>
<keyword evidence="3" id="KW-1185">Reference proteome</keyword>
<evidence type="ECO:0000313" key="2">
    <source>
        <dbReference type="EMBL" id="SDD92650.1"/>
    </source>
</evidence>